<keyword evidence="5 7" id="KW-1133">Transmembrane helix</keyword>
<keyword evidence="4 7" id="KW-0812">Transmembrane</keyword>
<proteinExistence type="inferred from homology"/>
<comment type="subcellular location">
    <subcellularLocation>
        <location evidence="1">Cell membrane</location>
        <topology evidence="1">Multi-pass membrane protein</topology>
    </subcellularLocation>
</comment>
<dbReference type="PANTHER" id="PTHR30250:SF10">
    <property type="entry name" value="LIPOPOLYSACCHARIDE BIOSYNTHESIS PROTEIN WZXC"/>
    <property type="match status" value="1"/>
</dbReference>
<dbReference type="CDD" id="cd13127">
    <property type="entry name" value="MATE_tuaB_like"/>
    <property type="match status" value="1"/>
</dbReference>
<feature type="transmembrane region" description="Helical" evidence="7">
    <location>
        <begin position="144"/>
        <end position="164"/>
    </location>
</feature>
<keyword evidence="3" id="KW-1003">Cell membrane</keyword>
<dbReference type="Proteomes" id="UP000191931">
    <property type="component" value="Unassembled WGS sequence"/>
</dbReference>
<evidence type="ECO:0000313" key="9">
    <source>
        <dbReference type="Proteomes" id="UP000191931"/>
    </source>
</evidence>
<reference evidence="8 9" key="1">
    <citation type="submission" date="2017-03" db="EMBL/GenBank/DDBJ databases">
        <authorList>
            <person name="Afonso C.L."/>
            <person name="Miller P.J."/>
            <person name="Scott M.A."/>
            <person name="Spackman E."/>
            <person name="Goraichik I."/>
            <person name="Dimitrov K.M."/>
            <person name="Suarez D.L."/>
            <person name="Swayne D.E."/>
        </authorList>
    </citation>
    <scope>NUCLEOTIDE SEQUENCE [LARGE SCALE GENOMIC DNA]</scope>
    <source>
        <strain evidence="8">PRJEB14757</strain>
    </source>
</reference>
<evidence type="ECO:0008006" key="10">
    <source>
        <dbReference type="Google" id="ProtNLM"/>
    </source>
</evidence>
<evidence type="ECO:0000256" key="5">
    <source>
        <dbReference type="ARBA" id="ARBA00022989"/>
    </source>
</evidence>
<feature type="transmembrane region" description="Helical" evidence="7">
    <location>
        <begin position="382"/>
        <end position="400"/>
    </location>
</feature>
<feature type="transmembrane region" description="Helical" evidence="7">
    <location>
        <begin position="79"/>
        <end position="102"/>
    </location>
</feature>
<organism evidence="8 9">
    <name type="scientific">Desulfamplus magnetovallimortis</name>
    <dbReference type="NCBI Taxonomy" id="1246637"/>
    <lineage>
        <taxon>Bacteria</taxon>
        <taxon>Pseudomonadati</taxon>
        <taxon>Thermodesulfobacteriota</taxon>
        <taxon>Desulfobacteria</taxon>
        <taxon>Desulfobacterales</taxon>
        <taxon>Desulfobacteraceae</taxon>
        <taxon>Desulfamplus</taxon>
    </lineage>
</organism>
<dbReference type="RefSeq" id="WP_080805130.1">
    <property type="nucleotide sequence ID" value="NZ_LT828549.1"/>
</dbReference>
<dbReference type="PANTHER" id="PTHR30250">
    <property type="entry name" value="PST FAMILY PREDICTED COLANIC ACID TRANSPORTER"/>
    <property type="match status" value="1"/>
</dbReference>
<feature type="transmembrane region" description="Helical" evidence="7">
    <location>
        <begin position="412"/>
        <end position="432"/>
    </location>
</feature>
<dbReference type="EMBL" id="FWEV01000054">
    <property type="protein sequence ID" value="SLM28700.1"/>
    <property type="molecule type" value="Genomic_DNA"/>
</dbReference>
<feature type="transmembrane region" description="Helical" evidence="7">
    <location>
        <begin position="318"/>
        <end position="338"/>
    </location>
</feature>
<evidence type="ECO:0000256" key="7">
    <source>
        <dbReference type="SAM" id="Phobius"/>
    </source>
</evidence>
<feature type="transmembrane region" description="Helical" evidence="7">
    <location>
        <begin position="287"/>
        <end position="306"/>
    </location>
</feature>
<evidence type="ECO:0000313" key="8">
    <source>
        <dbReference type="EMBL" id="SLM28700.1"/>
    </source>
</evidence>
<comment type="similarity">
    <text evidence="2">Belongs to the polysaccharide synthase family.</text>
</comment>
<dbReference type="AlphaFoldDB" id="A0A1W1H885"/>
<dbReference type="GO" id="GO:0005886">
    <property type="term" value="C:plasma membrane"/>
    <property type="evidence" value="ECO:0007669"/>
    <property type="project" value="UniProtKB-SubCell"/>
</dbReference>
<sequence>MSILNKLKKAGFWQTTQTVIQVVFQFAYIGVMARLLSKSDFGLMAIAGGFIGMGTIFSEGGMSAALIQRKNITQKHMNAGLQGGILIGGLLFVIFFFSSKYIANFFNQPSLNLLIKVIGINVVLHSISGISMGLLQKYFQFHKIALVNLTSTIVGYIAGIILGLKGFGVWSLVVATLSTSLINTVGFLYLAPVRLSLRVHIKEWKELFSFGFGMILLKIANYFNDRGLNLILGKILDADLLGVFERVSKIKIIPSIYIGKILDTIMFPAMSEIQDEHERLFKIYQHALGVVNSLLMPVAVYLIIFSEEVVLLLLGSNWHEAVLPLQIMFVVIPFSSSGRMADSVIRAKGLIYKNVARKFIYVAVLISTTSLGAYFFGVIGAAIAVTFSFVFNYIIMLFLVKNIFKKSIKEIFFLPVKTGFNLSVMLVPFTALNSIILKNFIHQPIVVFILITSILSTIMLLIVWKKPTLLGTYLHYTILQLLKKETI</sequence>
<evidence type="ECO:0000256" key="4">
    <source>
        <dbReference type="ARBA" id="ARBA00022692"/>
    </source>
</evidence>
<feature type="transmembrane region" description="Helical" evidence="7">
    <location>
        <begin position="170"/>
        <end position="191"/>
    </location>
</feature>
<evidence type="ECO:0000256" key="3">
    <source>
        <dbReference type="ARBA" id="ARBA00022475"/>
    </source>
</evidence>
<dbReference type="InterPro" id="IPR050833">
    <property type="entry name" value="Poly_Biosynth_Transport"/>
</dbReference>
<accession>A0A1W1H885</accession>
<feature type="transmembrane region" description="Helical" evidence="7">
    <location>
        <begin position="114"/>
        <end position="135"/>
    </location>
</feature>
<name>A0A1W1H885_9BACT</name>
<gene>
    <name evidence="8" type="ORF">MTBBW1_1470013</name>
</gene>
<keyword evidence="9" id="KW-1185">Reference proteome</keyword>
<feature type="transmembrane region" description="Helical" evidence="7">
    <location>
        <begin position="359"/>
        <end position="376"/>
    </location>
</feature>
<dbReference type="STRING" id="1246637.MTBBW1_1470013"/>
<feature type="transmembrane region" description="Helical" evidence="7">
    <location>
        <begin position="43"/>
        <end position="67"/>
    </location>
</feature>
<dbReference type="Pfam" id="PF13440">
    <property type="entry name" value="Polysacc_synt_3"/>
    <property type="match status" value="1"/>
</dbReference>
<protein>
    <recommendedName>
        <fullName evidence="10">Polysaccharide biosynthesis protein</fullName>
    </recommendedName>
</protein>
<dbReference type="OrthoDB" id="8538786at2"/>
<evidence type="ECO:0000256" key="2">
    <source>
        <dbReference type="ARBA" id="ARBA00007430"/>
    </source>
</evidence>
<feature type="transmembrane region" description="Helical" evidence="7">
    <location>
        <begin position="444"/>
        <end position="464"/>
    </location>
</feature>
<feature type="transmembrane region" description="Helical" evidence="7">
    <location>
        <begin position="12"/>
        <end position="31"/>
    </location>
</feature>
<evidence type="ECO:0000256" key="1">
    <source>
        <dbReference type="ARBA" id="ARBA00004651"/>
    </source>
</evidence>
<evidence type="ECO:0000256" key="6">
    <source>
        <dbReference type="ARBA" id="ARBA00023136"/>
    </source>
</evidence>
<keyword evidence="6 7" id="KW-0472">Membrane</keyword>